<protein>
    <submittedName>
        <fullName evidence="5">Uncharacterized protein</fullName>
    </submittedName>
</protein>
<keyword evidence="1" id="KW-0677">Repeat</keyword>
<dbReference type="Pfam" id="PF00023">
    <property type="entry name" value="Ank"/>
    <property type="match status" value="1"/>
</dbReference>
<feature type="region of interest" description="Disordered" evidence="4">
    <location>
        <begin position="200"/>
        <end position="235"/>
    </location>
</feature>
<reference evidence="5" key="1">
    <citation type="submission" date="2023-10" db="EMBL/GenBank/DDBJ databases">
        <authorList>
            <person name="Chen Y."/>
            <person name="Shah S."/>
            <person name="Dougan E. K."/>
            <person name="Thang M."/>
            <person name="Chan C."/>
        </authorList>
    </citation>
    <scope>NUCLEOTIDE SEQUENCE [LARGE SCALE GENOMIC DNA]</scope>
</reference>
<dbReference type="SMART" id="SM00248">
    <property type="entry name" value="ANK"/>
    <property type="match status" value="3"/>
</dbReference>
<evidence type="ECO:0000313" key="6">
    <source>
        <dbReference type="Proteomes" id="UP001189429"/>
    </source>
</evidence>
<dbReference type="Proteomes" id="UP001189429">
    <property type="component" value="Unassembled WGS sequence"/>
</dbReference>
<evidence type="ECO:0000313" key="5">
    <source>
        <dbReference type="EMBL" id="CAK0808478.1"/>
    </source>
</evidence>
<evidence type="ECO:0000256" key="3">
    <source>
        <dbReference type="PROSITE-ProRule" id="PRU00023"/>
    </source>
</evidence>
<feature type="repeat" description="ANK" evidence="3">
    <location>
        <begin position="110"/>
        <end position="142"/>
    </location>
</feature>
<name>A0ABN9QTQ6_9DINO</name>
<accession>A0ABN9QTQ6</accession>
<dbReference type="EMBL" id="CAUYUJ010004180">
    <property type="protein sequence ID" value="CAK0808478.1"/>
    <property type="molecule type" value="Genomic_DNA"/>
</dbReference>
<keyword evidence="2 3" id="KW-0040">ANK repeat</keyword>
<dbReference type="Gene3D" id="1.25.40.20">
    <property type="entry name" value="Ankyrin repeat-containing domain"/>
    <property type="match status" value="2"/>
</dbReference>
<dbReference type="PROSITE" id="PS50297">
    <property type="entry name" value="ANK_REP_REGION"/>
    <property type="match status" value="3"/>
</dbReference>
<dbReference type="SUPFAM" id="SSF48403">
    <property type="entry name" value="Ankyrin repeat"/>
    <property type="match status" value="1"/>
</dbReference>
<keyword evidence="6" id="KW-1185">Reference proteome</keyword>
<comment type="caution">
    <text evidence="5">The sequence shown here is derived from an EMBL/GenBank/DDBJ whole genome shotgun (WGS) entry which is preliminary data.</text>
</comment>
<feature type="repeat" description="ANK" evidence="3">
    <location>
        <begin position="77"/>
        <end position="109"/>
    </location>
</feature>
<gene>
    <name evidence="5" type="ORF">PCOR1329_LOCUS14063</name>
</gene>
<dbReference type="InterPro" id="IPR036770">
    <property type="entry name" value="Ankyrin_rpt-contain_sf"/>
</dbReference>
<evidence type="ECO:0000256" key="4">
    <source>
        <dbReference type="SAM" id="MobiDB-lite"/>
    </source>
</evidence>
<dbReference type="PANTHER" id="PTHR24171:SF8">
    <property type="entry name" value="BRCA1-ASSOCIATED RING DOMAIN PROTEIN 1"/>
    <property type="match status" value="1"/>
</dbReference>
<proteinExistence type="predicted"/>
<sequence length="235" mass="24622">MAESLLHRALQLRDACEVERLLARGGAAVAGASALGSAAKTTPLHAACRAGDSHLELTRLLLRRGASCDVAEIASVGGRTPLHLAAQARSPDCVAALLEAGANPVAQDPRGQTPLHVAAQEGCHGTTVLLLDHGADPHGCDAAGFNAAWWAQEFQHPALVALYAARGVAPRAMSHRHVVEHSGLAGPKLKHIRRMDDWGRARSAPRRRAQAKVKAAAAPARPRSLGRTAQSARGR</sequence>
<feature type="repeat" description="ANK" evidence="3">
    <location>
        <begin position="39"/>
        <end position="73"/>
    </location>
</feature>
<feature type="compositionally biased region" description="Low complexity" evidence="4">
    <location>
        <begin position="212"/>
        <end position="223"/>
    </location>
</feature>
<dbReference type="InterPro" id="IPR002110">
    <property type="entry name" value="Ankyrin_rpt"/>
</dbReference>
<dbReference type="PANTHER" id="PTHR24171">
    <property type="entry name" value="ANKYRIN REPEAT DOMAIN-CONTAINING PROTEIN 39-RELATED"/>
    <property type="match status" value="1"/>
</dbReference>
<evidence type="ECO:0000256" key="2">
    <source>
        <dbReference type="ARBA" id="ARBA00023043"/>
    </source>
</evidence>
<organism evidence="5 6">
    <name type="scientific">Prorocentrum cordatum</name>
    <dbReference type="NCBI Taxonomy" id="2364126"/>
    <lineage>
        <taxon>Eukaryota</taxon>
        <taxon>Sar</taxon>
        <taxon>Alveolata</taxon>
        <taxon>Dinophyceae</taxon>
        <taxon>Prorocentrales</taxon>
        <taxon>Prorocentraceae</taxon>
        <taxon>Prorocentrum</taxon>
    </lineage>
</organism>
<evidence type="ECO:0000256" key="1">
    <source>
        <dbReference type="ARBA" id="ARBA00022737"/>
    </source>
</evidence>
<dbReference type="PROSITE" id="PS50088">
    <property type="entry name" value="ANK_REPEAT"/>
    <property type="match status" value="3"/>
</dbReference>
<dbReference type="Pfam" id="PF12796">
    <property type="entry name" value="Ank_2"/>
    <property type="match status" value="1"/>
</dbReference>